<keyword evidence="10" id="KW-0143">Chaperone</keyword>
<comment type="function">
    <text evidence="11">Required for the insertion and/or proper folding and/or complex formation of integral membrane proteins into the membrane. Involved in integration of membrane proteins that insert both dependently and independently of the Sec translocase complex, as well as at least some lipoproteins. Aids folding of multispanning membrane proteins.</text>
</comment>
<evidence type="ECO:0000256" key="16">
    <source>
        <dbReference type="RuleBase" id="RU003945"/>
    </source>
</evidence>
<proteinExistence type="inferred from homology"/>
<dbReference type="InterPro" id="IPR028055">
    <property type="entry name" value="YidC/Oxa/ALB_C"/>
</dbReference>
<evidence type="ECO:0000313" key="19">
    <source>
        <dbReference type="EMBL" id="NNH75221.1"/>
    </source>
</evidence>
<keyword evidence="8 17" id="KW-1133">Transmembrane helix</keyword>
<dbReference type="NCBIfam" id="TIGR03592">
    <property type="entry name" value="yidC_oxa1_cterm"/>
    <property type="match status" value="1"/>
</dbReference>
<dbReference type="RefSeq" id="WP_067527175.1">
    <property type="nucleotide sequence ID" value="NZ_JABELX010000019.1"/>
</dbReference>
<evidence type="ECO:0000256" key="2">
    <source>
        <dbReference type="ARBA" id="ARBA00010527"/>
    </source>
</evidence>
<dbReference type="Proteomes" id="UP000586827">
    <property type="component" value="Unassembled WGS sequence"/>
</dbReference>
<organism evidence="19 20">
    <name type="scientific">Nocardia uniformis</name>
    <dbReference type="NCBI Taxonomy" id="53432"/>
    <lineage>
        <taxon>Bacteria</taxon>
        <taxon>Bacillati</taxon>
        <taxon>Actinomycetota</taxon>
        <taxon>Actinomycetes</taxon>
        <taxon>Mycobacteriales</taxon>
        <taxon>Nocardiaceae</taxon>
        <taxon>Nocardia</taxon>
    </lineage>
</organism>
<evidence type="ECO:0000256" key="11">
    <source>
        <dbReference type="ARBA" id="ARBA00025034"/>
    </source>
</evidence>
<evidence type="ECO:0000256" key="14">
    <source>
        <dbReference type="ARBA" id="ARBA00033245"/>
    </source>
</evidence>
<keyword evidence="5" id="KW-1003">Cell membrane</keyword>
<evidence type="ECO:0000259" key="18">
    <source>
        <dbReference type="Pfam" id="PF02096"/>
    </source>
</evidence>
<dbReference type="GO" id="GO:0032977">
    <property type="term" value="F:membrane insertase activity"/>
    <property type="evidence" value="ECO:0007669"/>
    <property type="project" value="InterPro"/>
</dbReference>
<keyword evidence="9 17" id="KW-0472">Membrane</keyword>
<dbReference type="InterPro" id="IPR001708">
    <property type="entry name" value="YidC/ALB3/OXA1/COX18"/>
</dbReference>
<comment type="caution">
    <text evidence="19">The sequence shown here is derived from an EMBL/GenBank/DDBJ whole genome shotgun (WGS) entry which is preliminary data.</text>
</comment>
<comment type="subcellular location">
    <subcellularLocation>
        <location evidence="1">Cell membrane</location>
        <topology evidence="1">Multi-pass membrane protein</topology>
    </subcellularLocation>
    <subcellularLocation>
        <location evidence="16">Membrane</location>
        <topology evidence="16">Multi-pass membrane protein</topology>
    </subcellularLocation>
</comment>
<accession>A0A849CK30</accession>
<sequence length="254" mass="27673">MLDFVYYPVSAVLWLWHTAFAAVFGGASGLAWVLAVIFLVMTLRALLLRPFLAQARFMRALAAAQPEMQRIQRDYADDPTRRTAELRKIQQQHGVNVLTGFLPIVAQGLVFLGLFHVLRSFQDAATANYVFGADQVRSFLSATVFGAPLTSALTTVADTFAATTAVVIPLALLTAVVTHLTARVSLRRQEPTTGQFADIMKFVSLWVFPIGSVIAGAVMPLAIVVYFATNSVWTLVQQHVVARRTGAQPDVVPG</sequence>
<evidence type="ECO:0000256" key="6">
    <source>
        <dbReference type="ARBA" id="ARBA00022692"/>
    </source>
</evidence>
<dbReference type="GO" id="GO:0005886">
    <property type="term" value="C:plasma membrane"/>
    <property type="evidence" value="ECO:0007669"/>
    <property type="project" value="UniProtKB-SubCell"/>
</dbReference>
<comment type="similarity">
    <text evidence="2">Belongs to the OXA1/ALB3/YidC family. Type 1 subfamily.</text>
</comment>
<feature type="domain" description="Membrane insertase YidC/Oxa/ALB C-terminal" evidence="18">
    <location>
        <begin position="32"/>
        <end position="242"/>
    </location>
</feature>
<feature type="transmembrane region" description="Helical" evidence="17">
    <location>
        <begin position="203"/>
        <end position="228"/>
    </location>
</feature>
<dbReference type="PANTHER" id="PTHR12428:SF65">
    <property type="entry name" value="CYTOCHROME C OXIDASE ASSEMBLY PROTEIN COX18, MITOCHONDRIAL"/>
    <property type="match status" value="1"/>
</dbReference>
<dbReference type="CDD" id="cd20070">
    <property type="entry name" value="5TM_YidC_Alb3"/>
    <property type="match status" value="1"/>
</dbReference>
<dbReference type="GO" id="GO:0051205">
    <property type="term" value="P:protein insertion into membrane"/>
    <property type="evidence" value="ECO:0007669"/>
    <property type="project" value="TreeGrafter"/>
</dbReference>
<evidence type="ECO:0000256" key="4">
    <source>
        <dbReference type="ARBA" id="ARBA00022448"/>
    </source>
</evidence>
<keyword evidence="6 16" id="KW-0812">Transmembrane</keyword>
<keyword evidence="4" id="KW-0813">Transport</keyword>
<evidence type="ECO:0000256" key="1">
    <source>
        <dbReference type="ARBA" id="ARBA00004651"/>
    </source>
</evidence>
<name>A0A849CK30_9NOCA</name>
<evidence type="ECO:0000256" key="9">
    <source>
        <dbReference type="ARBA" id="ARBA00023136"/>
    </source>
</evidence>
<evidence type="ECO:0000256" key="8">
    <source>
        <dbReference type="ARBA" id="ARBA00022989"/>
    </source>
</evidence>
<evidence type="ECO:0000256" key="7">
    <source>
        <dbReference type="ARBA" id="ARBA00022927"/>
    </source>
</evidence>
<evidence type="ECO:0000256" key="10">
    <source>
        <dbReference type="ARBA" id="ARBA00023186"/>
    </source>
</evidence>
<comment type="subunit">
    <text evidence="12">Interacts with the Sec translocase complex via SecD. Specifically interacts with transmembrane segments of nascent integral membrane proteins during membrane integration.</text>
</comment>
<dbReference type="Pfam" id="PF02096">
    <property type="entry name" value="60KD_IMP"/>
    <property type="match status" value="1"/>
</dbReference>
<dbReference type="PANTHER" id="PTHR12428">
    <property type="entry name" value="OXA1"/>
    <property type="match status" value="1"/>
</dbReference>
<evidence type="ECO:0000256" key="5">
    <source>
        <dbReference type="ARBA" id="ARBA00022475"/>
    </source>
</evidence>
<keyword evidence="20" id="KW-1185">Reference proteome</keyword>
<feature type="transmembrane region" description="Helical" evidence="17">
    <location>
        <begin position="97"/>
        <end position="118"/>
    </location>
</feature>
<reference evidence="19 20" key="1">
    <citation type="submission" date="2020-05" db="EMBL/GenBank/DDBJ databases">
        <title>MicrobeNet Type strains.</title>
        <authorList>
            <person name="Nicholson A.C."/>
        </authorList>
    </citation>
    <scope>NUCLEOTIDE SEQUENCE [LARGE SCALE GENOMIC DNA]</scope>
    <source>
        <strain evidence="19 20">JCM 3224</strain>
    </source>
</reference>
<dbReference type="InterPro" id="IPR047196">
    <property type="entry name" value="YidC_ALB_C"/>
</dbReference>
<dbReference type="EMBL" id="JABELX010000019">
    <property type="protein sequence ID" value="NNH75221.1"/>
    <property type="molecule type" value="Genomic_DNA"/>
</dbReference>
<gene>
    <name evidence="19" type="primary">yidC</name>
    <name evidence="19" type="ORF">HLB23_36130</name>
</gene>
<feature type="transmembrane region" description="Helical" evidence="17">
    <location>
        <begin position="160"/>
        <end position="182"/>
    </location>
</feature>
<evidence type="ECO:0000256" key="13">
    <source>
        <dbReference type="ARBA" id="ARBA00031538"/>
    </source>
</evidence>
<evidence type="ECO:0000256" key="15">
    <source>
        <dbReference type="ARBA" id="ARBA00033342"/>
    </source>
</evidence>
<dbReference type="AlphaFoldDB" id="A0A849CK30"/>
<evidence type="ECO:0000256" key="12">
    <source>
        <dbReference type="ARBA" id="ARBA00026028"/>
    </source>
</evidence>
<evidence type="ECO:0000313" key="20">
    <source>
        <dbReference type="Proteomes" id="UP000586827"/>
    </source>
</evidence>
<keyword evidence="7" id="KW-0653">Protein transport</keyword>
<feature type="transmembrane region" description="Helical" evidence="17">
    <location>
        <begin position="31"/>
        <end position="52"/>
    </location>
</feature>
<protein>
    <recommendedName>
        <fullName evidence="3">Membrane protein insertase YidC</fullName>
    </recommendedName>
    <alternativeName>
        <fullName evidence="15">Foldase YidC</fullName>
    </alternativeName>
    <alternativeName>
        <fullName evidence="14">Membrane integrase YidC</fullName>
    </alternativeName>
    <alternativeName>
        <fullName evidence="13">Membrane protein YidC</fullName>
    </alternativeName>
</protein>
<dbReference type="GO" id="GO:0015031">
    <property type="term" value="P:protein transport"/>
    <property type="evidence" value="ECO:0007669"/>
    <property type="project" value="UniProtKB-KW"/>
</dbReference>
<evidence type="ECO:0000256" key="17">
    <source>
        <dbReference type="SAM" id="Phobius"/>
    </source>
</evidence>
<evidence type="ECO:0000256" key="3">
    <source>
        <dbReference type="ARBA" id="ARBA00015325"/>
    </source>
</evidence>